<evidence type="ECO:0000259" key="1">
    <source>
        <dbReference type="PROSITE" id="PS50943"/>
    </source>
</evidence>
<dbReference type="SUPFAM" id="SSF47413">
    <property type="entry name" value="lambda repressor-like DNA-binding domains"/>
    <property type="match status" value="1"/>
</dbReference>
<accession>A0AAX1KG71</accession>
<dbReference type="RefSeq" id="WP_084462029.1">
    <property type="nucleotide sequence ID" value="NZ_CP015406.2"/>
</dbReference>
<reference evidence="2 3" key="1">
    <citation type="submission" date="2020-11" db="EMBL/GenBank/DDBJ databases">
        <title>Closed and high quality bacterial genomes of the OMM12 community.</title>
        <authorList>
            <person name="Marbouty M."/>
            <person name="Lamy-Besnier Q."/>
            <person name="Debarbieux L."/>
            <person name="Koszul R."/>
        </authorList>
    </citation>
    <scope>NUCLEOTIDE SEQUENCE [LARGE SCALE GENOMIC DNA]</scope>
    <source>
        <strain evidence="2 3">YL31</strain>
    </source>
</reference>
<dbReference type="AlphaFoldDB" id="A0AAX1KG71"/>
<evidence type="ECO:0000313" key="3">
    <source>
        <dbReference type="Proteomes" id="UP000595792"/>
    </source>
</evidence>
<proteinExistence type="predicted"/>
<dbReference type="KEGG" id="fpla:A4U99_18655"/>
<dbReference type="GO" id="GO:0003677">
    <property type="term" value="F:DNA binding"/>
    <property type="evidence" value="ECO:0007669"/>
    <property type="project" value="InterPro"/>
</dbReference>
<protein>
    <submittedName>
        <fullName evidence="2">Helix-turn-helix transcriptional regulator</fullName>
    </submittedName>
</protein>
<name>A0AAX1KG71_FLAPL</name>
<dbReference type="InterPro" id="IPR010982">
    <property type="entry name" value="Lambda_DNA-bd_dom_sf"/>
</dbReference>
<dbReference type="PROSITE" id="PS50943">
    <property type="entry name" value="HTH_CROC1"/>
    <property type="match status" value="1"/>
</dbReference>
<evidence type="ECO:0000313" key="2">
    <source>
        <dbReference type="EMBL" id="QQR04882.1"/>
    </source>
</evidence>
<feature type="domain" description="HTH cro/C1-type" evidence="1">
    <location>
        <begin position="14"/>
        <end position="59"/>
    </location>
</feature>
<organism evidence="2 3">
    <name type="scientific">Flavonifractor plautii</name>
    <name type="common">Fusobacterium plautii</name>
    <dbReference type="NCBI Taxonomy" id="292800"/>
    <lineage>
        <taxon>Bacteria</taxon>
        <taxon>Bacillati</taxon>
        <taxon>Bacillota</taxon>
        <taxon>Clostridia</taxon>
        <taxon>Eubacteriales</taxon>
        <taxon>Oscillospiraceae</taxon>
        <taxon>Flavonifractor</taxon>
    </lineage>
</organism>
<dbReference type="EMBL" id="CP065315">
    <property type="protein sequence ID" value="QQR04882.1"/>
    <property type="molecule type" value="Genomic_DNA"/>
</dbReference>
<dbReference type="CDD" id="cd00093">
    <property type="entry name" value="HTH_XRE"/>
    <property type="match status" value="1"/>
</dbReference>
<sequence length="112" mass="12625">MFYDNYVRLCNSVNKSPSAVAMEIGIAKPTVSRWKTGSKPNHATALKVADYFGVPVSELTGEKEKAPTQEGERKVSDDDIKFALWGTREIDDDVLDRVRQFAKFAQENEKNK</sequence>
<gene>
    <name evidence="2" type="ORF">I5Q84_12955</name>
</gene>
<dbReference type="Proteomes" id="UP000595792">
    <property type="component" value="Chromosome"/>
</dbReference>
<dbReference type="InterPro" id="IPR001387">
    <property type="entry name" value="Cro/C1-type_HTH"/>
</dbReference>
<dbReference type="Pfam" id="PF01381">
    <property type="entry name" value="HTH_3"/>
    <property type="match status" value="1"/>
</dbReference>
<dbReference type="Gene3D" id="1.10.260.40">
    <property type="entry name" value="lambda repressor-like DNA-binding domains"/>
    <property type="match status" value="1"/>
</dbReference>